<protein>
    <submittedName>
        <fullName evidence="2">Antibiotic biosynthesis monooxygenase</fullName>
    </submittedName>
</protein>
<evidence type="ECO:0000259" key="1">
    <source>
        <dbReference type="PROSITE" id="PS51725"/>
    </source>
</evidence>
<dbReference type="InterPro" id="IPR011008">
    <property type="entry name" value="Dimeric_a/b-barrel"/>
</dbReference>
<dbReference type="AlphaFoldDB" id="A0A842HXQ3"/>
<evidence type="ECO:0000313" key="3">
    <source>
        <dbReference type="Proteomes" id="UP000564378"/>
    </source>
</evidence>
<dbReference type="Proteomes" id="UP000564378">
    <property type="component" value="Unassembled WGS sequence"/>
</dbReference>
<dbReference type="PROSITE" id="PS51725">
    <property type="entry name" value="ABM"/>
    <property type="match status" value="1"/>
</dbReference>
<dbReference type="EMBL" id="JACJVJ010000001">
    <property type="protein sequence ID" value="MBC2776284.1"/>
    <property type="molecule type" value="Genomic_DNA"/>
</dbReference>
<reference evidence="2 3" key="1">
    <citation type="submission" date="2020-08" db="EMBL/GenBank/DDBJ databases">
        <title>Draft genome sequence of Parasphingopyxis sp. GrpM-11.</title>
        <authorList>
            <person name="Oh J."/>
            <person name="Roh D.-H."/>
        </authorList>
    </citation>
    <scope>NUCLEOTIDE SEQUENCE [LARGE SCALE GENOMIC DNA]</scope>
    <source>
        <strain evidence="2 3">GrpM-11</strain>
    </source>
</reference>
<dbReference type="RefSeq" id="WP_185799580.1">
    <property type="nucleotide sequence ID" value="NZ_JACJVJ010000001.1"/>
</dbReference>
<dbReference type="InterPro" id="IPR007138">
    <property type="entry name" value="ABM_dom"/>
</dbReference>
<keyword evidence="3" id="KW-1185">Reference proteome</keyword>
<organism evidence="2 3">
    <name type="scientific">Parasphingopyxis marina</name>
    <dbReference type="NCBI Taxonomy" id="2761622"/>
    <lineage>
        <taxon>Bacteria</taxon>
        <taxon>Pseudomonadati</taxon>
        <taxon>Pseudomonadota</taxon>
        <taxon>Alphaproteobacteria</taxon>
        <taxon>Sphingomonadales</taxon>
        <taxon>Sphingomonadaceae</taxon>
        <taxon>Parasphingopyxis</taxon>
    </lineage>
</organism>
<dbReference type="GO" id="GO:0004497">
    <property type="term" value="F:monooxygenase activity"/>
    <property type="evidence" value="ECO:0007669"/>
    <property type="project" value="UniProtKB-KW"/>
</dbReference>
<comment type="caution">
    <text evidence="2">The sequence shown here is derived from an EMBL/GenBank/DDBJ whole genome shotgun (WGS) entry which is preliminary data.</text>
</comment>
<sequence length="99" mass="11232">MVLEHALLHVRPGEAEAFQAAMREAKPLIEASPGFRSIELRPAAEQPELFLLLVGWDDIASHRDGFRGSDRYKAWSDILHRFYEPMPSITYFGASLFDA</sequence>
<dbReference type="SUPFAM" id="SSF54909">
    <property type="entry name" value="Dimeric alpha+beta barrel"/>
    <property type="match status" value="1"/>
</dbReference>
<evidence type="ECO:0000313" key="2">
    <source>
        <dbReference type="EMBL" id="MBC2776284.1"/>
    </source>
</evidence>
<name>A0A842HXQ3_9SPHN</name>
<keyword evidence="2" id="KW-0560">Oxidoreductase</keyword>
<proteinExistence type="predicted"/>
<keyword evidence="2" id="KW-0503">Monooxygenase</keyword>
<dbReference type="Pfam" id="PF03992">
    <property type="entry name" value="ABM"/>
    <property type="match status" value="1"/>
</dbReference>
<dbReference type="Gene3D" id="3.30.70.100">
    <property type="match status" value="1"/>
</dbReference>
<feature type="domain" description="ABM" evidence="1">
    <location>
        <begin position="2"/>
        <end position="92"/>
    </location>
</feature>
<accession>A0A842HXQ3</accession>
<gene>
    <name evidence="2" type="ORF">H6P80_01495</name>
</gene>